<dbReference type="InterPro" id="IPR027417">
    <property type="entry name" value="P-loop_NTPase"/>
</dbReference>
<sequence length="563" mass="61921">MSDSPLSRHSFNRQRAARRHGRLVNAALSRASTYAHPAGRVVRIETHISVVFLAGRYAYKIMKPVDFGFVNFLRLDSRRRCCEAEIRLNAPFAGPIYCDIGELYFDGRRCRLGRGVSTEARPGMRGKYKVFDYAVRMRRFDQRLLFSNLLAHGELGAADIDAAATKLADSHQHARRAGHGPLAPAARLGSAALLREQVLAALAPLESDPRTAQAVQSAALRAACESELARLAPHLDARRANGFVRACHGDLHLDNIVRRGRHALMFDCIEFSEELRWIDVTCDLAFLLMDLRAHDEARHAHRLLNRYLEATGDFAGLAALRLDVVYRALVRALVALLKAGPPGQHDAGASANNFSRYIELAASESRTMRERAPWLLLCHGFSGSGKSVASRAFAELSGAIRISSDLERKRRAPFAAPSLAALPASAYTKTALDAHYERLVAHARNVLNAGYTALVDATFIKATHRAQFAALAHELNRPMLILNFTAPQARLIERVNARASGPHDASDAGAEVLAAQLAQADPPGPQERQYTVDLDTDVPIGTFSRARWWAPLLGRMRAEDGSF</sequence>
<dbReference type="PANTHER" id="PTHR43883">
    <property type="entry name" value="SLR0207 PROTEIN"/>
    <property type="match status" value="1"/>
</dbReference>
<dbReference type="AlphaFoldDB" id="A0A1G6RJG0"/>
<dbReference type="EMBL" id="FMYQ01000013">
    <property type="protein sequence ID" value="SDD04125.1"/>
    <property type="molecule type" value="Genomic_DNA"/>
</dbReference>
<feature type="domain" description="Aminoglycoside phosphotransferase" evidence="1">
    <location>
        <begin position="160"/>
        <end position="317"/>
    </location>
</feature>
<keyword evidence="3" id="KW-1185">Reference proteome</keyword>
<dbReference type="SUPFAM" id="SSF52540">
    <property type="entry name" value="P-loop containing nucleoside triphosphate hydrolases"/>
    <property type="match status" value="1"/>
</dbReference>
<evidence type="ECO:0000259" key="1">
    <source>
        <dbReference type="Pfam" id="PF01636"/>
    </source>
</evidence>
<dbReference type="InterPro" id="IPR052732">
    <property type="entry name" value="Cell-binding_unc_protein"/>
</dbReference>
<dbReference type="Gene3D" id="3.40.50.300">
    <property type="entry name" value="P-loop containing nucleotide triphosphate hydrolases"/>
    <property type="match status" value="1"/>
</dbReference>
<accession>A0A1G6RJG0</accession>
<dbReference type="STRING" id="416944.SAMN05421548_113133"/>
<dbReference type="Pfam" id="PF01636">
    <property type="entry name" value="APH"/>
    <property type="match status" value="1"/>
</dbReference>
<dbReference type="InterPro" id="IPR011009">
    <property type="entry name" value="Kinase-like_dom_sf"/>
</dbReference>
<evidence type="ECO:0000313" key="2">
    <source>
        <dbReference type="EMBL" id="SDD04125.1"/>
    </source>
</evidence>
<evidence type="ECO:0000313" key="3">
    <source>
        <dbReference type="Proteomes" id="UP000198908"/>
    </source>
</evidence>
<dbReference type="InterPro" id="IPR002575">
    <property type="entry name" value="Aminoglycoside_PTrfase"/>
</dbReference>
<dbReference type="SUPFAM" id="SSF56112">
    <property type="entry name" value="Protein kinase-like (PK-like)"/>
    <property type="match status" value="1"/>
</dbReference>
<gene>
    <name evidence="2" type="ORF">SAMN05421548_113133</name>
</gene>
<reference evidence="3" key="1">
    <citation type="submission" date="2016-09" db="EMBL/GenBank/DDBJ databases">
        <authorList>
            <person name="Varghese N."/>
            <person name="Submissions S."/>
        </authorList>
    </citation>
    <scope>NUCLEOTIDE SEQUENCE [LARGE SCALE GENOMIC DNA]</scope>
    <source>
        <strain evidence="3">TNe-862</strain>
    </source>
</reference>
<name>A0A1G6RJG0_9BURK</name>
<dbReference type="Pfam" id="PF13671">
    <property type="entry name" value="AAA_33"/>
    <property type="match status" value="1"/>
</dbReference>
<protein>
    <recommendedName>
        <fullName evidence="1">Aminoglycoside phosphotransferase domain-containing protein</fullName>
    </recommendedName>
</protein>
<dbReference type="OrthoDB" id="9810277at2"/>
<dbReference type="RefSeq" id="WP_091998147.1">
    <property type="nucleotide sequence ID" value="NZ_FMYQ01000013.1"/>
</dbReference>
<dbReference type="PANTHER" id="PTHR43883:SF1">
    <property type="entry name" value="GLUCONOKINASE"/>
    <property type="match status" value="1"/>
</dbReference>
<organism evidence="2 3">
    <name type="scientific">Paraburkholderia lycopersici</name>
    <dbReference type="NCBI Taxonomy" id="416944"/>
    <lineage>
        <taxon>Bacteria</taxon>
        <taxon>Pseudomonadati</taxon>
        <taxon>Pseudomonadota</taxon>
        <taxon>Betaproteobacteria</taxon>
        <taxon>Burkholderiales</taxon>
        <taxon>Burkholderiaceae</taxon>
        <taxon>Paraburkholderia</taxon>
    </lineage>
</organism>
<proteinExistence type="predicted"/>
<dbReference type="Proteomes" id="UP000198908">
    <property type="component" value="Unassembled WGS sequence"/>
</dbReference>